<dbReference type="RefSeq" id="WP_126631696.1">
    <property type="nucleotide sequence ID" value="NZ_BIFT01000002.1"/>
</dbReference>
<feature type="DNA-binding region" description="H-T-H motif" evidence="2">
    <location>
        <begin position="42"/>
        <end position="61"/>
    </location>
</feature>
<dbReference type="PRINTS" id="PR00455">
    <property type="entry name" value="HTHTETR"/>
</dbReference>
<accession>A0A402BK88</accession>
<dbReference type="OrthoDB" id="9812484at2"/>
<sequence length="218" mass="24906">MSKGHEAENPLMPVTARGEATRRKILDAAEEVFGELGYYEASISEITRRAGVAQGTYYIYFHSKRTIFEELVRDIGERLRADMRAAIAGADNRIEIERRGFQAFFQFVSSHRRIYSIVQEAERVAPDAFYSYYHKISQGYIRGLQEAMDEGSIRQLDPEAIAYTLMGIGHFIALRWLIWPPESGQKKEIDELPENVFNSIMEFITHGLSLSAPEHKAP</sequence>
<evidence type="ECO:0000313" key="4">
    <source>
        <dbReference type="EMBL" id="GCE31763.1"/>
    </source>
</evidence>
<name>A0A402BK88_9CHLR</name>
<organism evidence="4 5">
    <name type="scientific">Dictyobacter alpinus</name>
    <dbReference type="NCBI Taxonomy" id="2014873"/>
    <lineage>
        <taxon>Bacteria</taxon>
        <taxon>Bacillati</taxon>
        <taxon>Chloroflexota</taxon>
        <taxon>Ktedonobacteria</taxon>
        <taxon>Ktedonobacterales</taxon>
        <taxon>Dictyobacteraceae</taxon>
        <taxon>Dictyobacter</taxon>
    </lineage>
</organism>
<reference evidence="5" key="1">
    <citation type="submission" date="2018-12" db="EMBL/GenBank/DDBJ databases">
        <title>Tengunoibacter tsumagoiensis gen. nov., sp. nov., Dictyobacter kobayashii sp. nov., D. alpinus sp. nov., and D. joshuensis sp. nov. and description of Dictyobacteraceae fam. nov. within the order Ktedonobacterales isolated from Tengu-no-mugimeshi.</title>
        <authorList>
            <person name="Wang C.M."/>
            <person name="Zheng Y."/>
            <person name="Sakai Y."/>
            <person name="Toyoda A."/>
            <person name="Minakuchi Y."/>
            <person name="Abe K."/>
            <person name="Yokota A."/>
            <person name="Yabe S."/>
        </authorList>
    </citation>
    <scope>NUCLEOTIDE SEQUENCE [LARGE SCALE GENOMIC DNA]</scope>
    <source>
        <strain evidence="5">Uno16</strain>
    </source>
</reference>
<dbReference type="PANTHER" id="PTHR43479:SF11">
    <property type="entry name" value="ACREF_ENVCD OPERON REPRESSOR-RELATED"/>
    <property type="match status" value="1"/>
</dbReference>
<dbReference type="Gene3D" id="1.10.357.10">
    <property type="entry name" value="Tetracycline Repressor, domain 2"/>
    <property type="match status" value="1"/>
</dbReference>
<evidence type="ECO:0000256" key="1">
    <source>
        <dbReference type="ARBA" id="ARBA00023125"/>
    </source>
</evidence>
<dbReference type="Pfam" id="PF00440">
    <property type="entry name" value="TetR_N"/>
    <property type="match status" value="1"/>
</dbReference>
<dbReference type="AlphaFoldDB" id="A0A402BK88"/>
<dbReference type="PANTHER" id="PTHR43479">
    <property type="entry name" value="ACREF/ENVCD OPERON REPRESSOR-RELATED"/>
    <property type="match status" value="1"/>
</dbReference>
<dbReference type="Gene3D" id="1.10.10.60">
    <property type="entry name" value="Homeodomain-like"/>
    <property type="match status" value="1"/>
</dbReference>
<dbReference type="InterPro" id="IPR001647">
    <property type="entry name" value="HTH_TetR"/>
</dbReference>
<proteinExistence type="predicted"/>
<dbReference type="SUPFAM" id="SSF48498">
    <property type="entry name" value="Tetracyclin repressor-like, C-terminal domain"/>
    <property type="match status" value="1"/>
</dbReference>
<feature type="domain" description="HTH tetR-type" evidence="3">
    <location>
        <begin position="19"/>
        <end position="79"/>
    </location>
</feature>
<dbReference type="InterPro" id="IPR036271">
    <property type="entry name" value="Tet_transcr_reg_TetR-rel_C_sf"/>
</dbReference>
<keyword evidence="5" id="KW-1185">Reference proteome</keyword>
<comment type="caution">
    <text evidence="4">The sequence shown here is derived from an EMBL/GenBank/DDBJ whole genome shotgun (WGS) entry which is preliminary data.</text>
</comment>
<dbReference type="PROSITE" id="PS50977">
    <property type="entry name" value="HTH_TETR_2"/>
    <property type="match status" value="1"/>
</dbReference>
<dbReference type="Proteomes" id="UP000287171">
    <property type="component" value="Unassembled WGS sequence"/>
</dbReference>
<gene>
    <name evidence="4" type="ORF">KDA_72470</name>
</gene>
<dbReference type="EMBL" id="BIFT01000002">
    <property type="protein sequence ID" value="GCE31763.1"/>
    <property type="molecule type" value="Genomic_DNA"/>
</dbReference>
<dbReference type="SUPFAM" id="SSF46689">
    <property type="entry name" value="Homeodomain-like"/>
    <property type="match status" value="1"/>
</dbReference>
<dbReference type="GO" id="GO:0003677">
    <property type="term" value="F:DNA binding"/>
    <property type="evidence" value="ECO:0007669"/>
    <property type="project" value="UniProtKB-UniRule"/>
</dbReference>
<evidence type="ECO:0000313" key="5">
    <source>
        <dbReference type="Proteomes" id="UP000287171"/>
    </source>
</evidence>
<dbReference type="InterPro" id="IPR050624">
    <property type="entry name" value="HTH-type_Tx_Regulator"/>
</dbReference>
<evidence type="ECO:0000259" key="3">
    <source>
        <dbReference type="PROSITE" id="PS50977"/>
    </source>
</evidence>
<dbReference type="InterPro" id="IPR009057">
    <property type="entry name" value="Homeodomain-like_sf"/>
</dbReference>
<evidence type="ECO:0000256" key="2">
    <source>
        <dbReference type="PROSITE-ProRule" id="PRU00335"/>
    </source>
</evidence>
<protein>
    <submittedName>
        <fullName evidence="4">TetR family transcriptional regulator</fullName>
    </submittedName>
</protein>
<keyword evidence="1 2" id="KW-0238">DNA-binding</keyword>